<proteinExistence type="predicted"/>
<organism evidence="2 3">
    <name type="scientific">Passalora fulva</name>
    <name type="common">Tomato leaf mold</name>
    <name type="synonym">Cladosporium fulvum</name>
    <dbReference type="NCBI Taxonomy" id="5499"/>
    <lineage>
        <taxon>Eukaryota</taxon>
        <taxon>Fungi</taxon>
        <taxon>Dikarya</taxon>
        <taxon>Ascomycota</taxon>
        <taxon>Pezizomycotina</taxon>
        <taxon>Dothideomycetes</taxon>
        <taxon>Dothideomycetidae</taxon>
        <taxon>Mycosphaerellales</taxon>
        <taxon>Mycosphaerellaceae</taxon>
        <taxon>Fulvia</taxon>
    </lineage>
</organism>
<gene>
    <name evidence="2" type="ORF">CLAFUR5_11608</name>
</gene>
<dbReference type="EMBL" id="CP090170">
    <property type="protein sequence ID" value="UJO20701.1"/>
    <property type="molecule type" value="Genomic_DNA"/>
</dbReference>
<protein>
    <submittedName>
        <fullName evidence="2">Uncharacterized protein</fullName>
    </submittedName>
</protein>
<dbReference type="OrthoDB" id="10647138at2759"/>
<sequence length="248" mass="28039">MSRPTLTTAIRTLPRELQDMILDEIVKPPSAIRYLDEVAERLGYHDWPATSPRLLLPSPARMDRRTICLRTRKIFFNSFLDGVFIVPYLSGKSVDFCVQWLETLDKELRYQVKDIRCVTVASNDSIAWNDAFEADARGKFRVLRMEHAVRFGSEDEITADLDDYLSQAILAIATSEQQNDSANVSVASTPQQTITAPSQLHSHGNFRGEGHILGKGTKSTSWQDDDGWSEDEEEIGDWDEVDEDEGEA</sequence>
<dbReference type="KEGG" id="ffu:CLAFUR5_11608"/>
<keyword evidence="3" id="KW-1185">Reference proteome</keyword>
<reference evidence="2" key="2">
    <citation type="journal article" date="2022" name="Microb. Genom.">
        <title>A chromosome-scale genome assembly of the tomato pathogen Cladosporium fulvum reveals a compartmentalized genome architecture and the presence of a dispensable chromosome.</title>
        <authorList>
            <person name="Zaccaron A.Z."/>
            <person name="Chen L.H."/>
            <person name="Samaras A."/>
            <person name="Stergiopoulos I."/>
        </authorList>
    </citation>
    <scope>NUCLEOTIDE SEQUENCE</scope>
    <source>
        <strain evidence="2">Race5_Kim</strain>
    </source>
</reference>
<accession>A0A9Q8PE05</accession>
<feature type="compositionally biased region" description="Polar residues" evidence="1">
    <location>
        <begin position="180"/>
        <end position="202"/>
    </location>
</feature>
<dbReference type="RefSeq" id="XP_047765067.1">
    <property type="nucleotide sequence ID" value="XM_047910756.1"/>
</dbReference>
<reference evidence="2" key="1">
    <citation type="submission" date="2021-12" db="EMBL/GenBank/DDBJ databases">
        <authorList>
            <person name="Zaccaron A."/>
            <person name="Stergiopoulos I."/>
        </authorList>
    </citation>
    <scope>NUCLEOTIDE SEQUENCE</scope>
    <source>
        <strain evidence="2">Race5_Kim</strain>
    </source>
</reference>
<feature type="region of interest" description="Disordered" evidence="1">
    <location>
        <begin position="180"/>
        <end position="248"/>
    </location>
</feature>
<feature type="compositionally biased region" description="Acidic residues" evidence="1">
    <location>
        <begin position="223"/>
        <end position="248"/>
    </location>
</feature>
<dbReference type="GeneID" id="71991486"/>
<evidence type="ECO:0000256" key="1">
    <source>
        <dbReference type="SAM" id="MobiDB-lite"/>
    </source>
</evidence>
<dbReference type="AlphaFoldDB" id="A0A9Q8PE05"/>
<evidence type="ECO:0000313" key="3">
    <source>
        <dbReference type="Proteomes" id="UP000756132"/>
    </source>
</evidence>
<name>A0A9Q8PE05_PASFU</name>
<evidence type="ECO:0000313" key="2">
    <source>
        <dbReference type="EMBL" id="UJO20701.1"/>
    </source>
</evidence>
<dbReference type="Proteomes" id="UP000756132">
    <property type="component" value="Chromosome 8"/>
</dbReference>